<accession>A0ABW4SZW0</accession>
<comment type="caution">
    <text evidence="2">The sequence shown here is derived from an EMBL/GenBank/DDBJ whole genome shotgun (WGS) entry which is preliminary data.</text>
</comment>
<proteinExistence type="predicted"/>
<dbReference type="EMBL" id="JBHUFV010000034">
    <property type="protein sequence ID" value="MFD1934504.1"/>
    <property type="molecule type" value="Genomic_DNA"/>
</dbReference>
<dbReference type="Proteomes" id="UP001597368">
    <property type="component" value="Unassembled WGS sequence"/>
</dbReference>
<evidence type="ECO:0000313" key="2">
    <source>
        <dbReference type="EMBL" id="MFD1934504.1"/>
    </source>
</evidence>
<evidence type="ECO:0008006" key="4">
    <source>
        <dbReference type="Google" id="ProtNLM"/>
    </source>
</evidence>
<gene>
    <name evidence="2" type="ORF">ACFSKW_23835</name>
</gene>
<protein>
    <recommendedName>
        <fullName evidence="4">Transposase</fullName>
    </recommendedName>
</protein>
<reference evidence="3" key="1">
    <citation type="journal article" date="2019" name="Int. J. Syst. Evol. Microbiol.">
        <title>The Global Catalogue of Microorganisms (GCM) 10K type strain sequencing project: providing services to taxonomists for standard genome sequencing and annotation.</title>
        <authorList>
            <consortium name="The Broad Institute Genomics Platform"/>
            <consortium name="The Broad Institute Genome Sequencing Center for Infectious Disease"/>
            <person name="Wu L."/>
            <person name="Ma J."/>
        </authorList>
    </citation>
    <scope>NUCLEOTIDE SEQUENCE [LARGE SCALE GENOMIC DNA]</scope>
    <source>
        <strain evidence="3">ICMP 6774ER</strain>
    </source>
</reference>
<sequence length="104" mass="11472">MAVTHLYLQNNRRFNALITVICLALLIFCLIERQVRRALATRATAADGLYADRPAIPTGKLILDALAGIRLIPGSGQSPPTISQPTDLQLRLLDLLDIDPRDLR</sequence>
<evidence type="ECO:0000313" key="3">
    <source>
        <dbReference type="Proteomes" id="UP001597368"/>
    </source>
</evidence>
<keyword evidence="1" id="KW-1133">Transmembrane helix</keyword>
<evidence type="ECO:0000256" key="1">
    <source>
        <dbReference type="SAM" id="Phobius"/>
    </source>
</evidence>
<name>A0ABW4SZW0_9ACTN</name>
<feature type="transmembrane region" description="Helical" evidence="1">
    <location>
        <begin position="14"/>
        <end position="31"/>
    </location>
</feature>
<keyword evidence="1" id="KW-0812">Transmembrane</keyword>
<organism evidence="2 3">
    <name type="scientific">Nonomuraea mangrovi</name>
    <dbReference type="NCBI Taxonomy" id="2316207"/>
    <lineage>
        <taxon>Bacteria</taxon>
        <taxon>Bacillati</taxon>
        <taxon>Actinomycetota</taxon>
        <taxon>Actinomycetes</taxon>
        <taxon>Streptosporangiales</taxon>
        <taxon>Streptosporangiaceae</taxon>
        <taxon>Nonomuraea</taxon>
    </lineage>
</organism>
<dbReference type="RefSeq" id="WP_379574589.1">
    <property type="nucleotide sequence ID" value="NZ_JBHUFV010000034.1"/>
</dbReference>
<keyword evidence="3" id="KW-1185">Reference proteome</keyword>
<keyword evidence="1" id="KW-0472">Membrane</keyword>